<dbReference type="Pfam" id="PF00970">
    <property type="entry name" value="FAD_binding_6"/>
    <property type="match status" value="1"/>
</dbReference>
<dbReference type="Gene3D" id="3.10.20.30">
    <property type="match status" value="1"/>
</dbReference>
<protein>
    <submittedName>
        <fullName evidence="4">CDP-6-deoxy-delta-3,4-glucoseen reductase</fullName>
    </submittedName>
</protein>
<proteinExistence type="predicted"/>
<dbReference type="PRINTS" id="PR00410">
    <property type="entry name" value="PHEHYDRXLASE"/>
</dbReference>
<dbReference type="EMBL" id="JAAIJQ010000025">
    <property type="protein sequence ID" value="NEV62303.1"/>
    <property type="molecule type" value="Genomic_DNA"/>
</dbReference>
<dbReference type="CDD" id="cd06189">
    <property type="entry name" value="flavin_oxioreductase"/>
    <property type="match status" value="1"/>
</dbReference>
<reference evidence="4 5" key="1">
    <citation type="submission" date="2020-02" db="EMBL/GenBank/DDBJ databases">
        <title>Genome sequences of Thiorhodococcus mannitoliphagus and Thiorhodococcus minor, purple sulfur photosynthetic bacteria in the gammaproteobacterial family, Chromatiaceae.</title>
        <authorList>
            <person name="Aviles F.A."/>
            <person name="Meyer T.E."/>
            <person name="Kyndt J.A."/>
        </authorList>
    </citation>
    <scope>NUCLEOTIDE SEQUENCE [LARGE SCALE GENOMIC DNA]</scope>
    <source>
        <strain evidence="4 5">DSM 11518</strain>
    </source>
</reference>
<feature type="domain" description="FAD-binding FR-type" evidence="3">
    <location>
        <begin position="98"/>
        <end position="198"/>
    </location>
</feature>
<dbReference type="Pfam" id="PF00175">
    <property type="entry name" value="NAD_binding_1"/>
    <property type="match status" value="1"/>
</dbReference>
<dbReference type="InterPro" id="IPR001709">
    <property type="entry name" value="Flavoprot_Pyr_Nucl_cyt_Rdtase"/>
</dbReference>
<evidence type="ECO:0000259" key="2">
    <source>
        <dbReference type="PROSITE" id="PS51085"/>
    </source>
</evidence>
<dbReference type="InterPro" id="IPR001041">
    <property type="entry name" value="2Fe-2S_ferredoxin-type"/>
</dbReference>
<dbReference type="SUPFAM" id="SSF52343">
    <property type="entry name" value="Ferredoxin reductase-like, C-terminal NADP-linked domain"/>
    <property type="match status" value="1"/>
</dbReference>
<dbReference type="Pfam" id="PF00111">
    <property type="entry name" value="Fer2"/>
    <property type="match status" value="1"/>
</dbReference>
<dbReference type="InterPro" id="IPR017938">
    <property type="entry name" value="Riboflavin_synthase-like_b-brl"/>
</dbReference>
<evidence type="ECO:0000259" key="3">
    <source>
        <dbReference type="PROSITE" id="PS51384"/>
    </source>
</evidence>
<dbReference type="PANTHER" id="PTHR47354:SF5">
    <property type="entry name" value="PROTEIN RFBI"/>
    <property type="match status" value="1"/>
</dbReference>
<dbReference type="CDD" id="cd00207">
    <property type="entry name" value="fer2"/>
    <property type="match status" value="1"/>
</dbReference>
<dbReference type="InterPro" id="IPR017927">
    <property type="entry name" value="FAD-bd_FR_type"/>
</dbReference>
<evidence type="ECO:0000256" key="1">
    <source>
        <dbReference type="ARBA" id="ARBA00034078"/>
    </source>
</evidence>
<evidence type="ECO:0000313" key="5">
    <source>
        <dbReference type="Proteomes" id="UP000483379"/>
    </source>
</evidence>
<dbReference type="Gene3D" id="3.40.50.80">
    <property type="entry name" value="Nucleotide-binding domain of ferredoxin-NADP reductase (FNR) module"/>
    <property type="match status" value="1"/>
</dbReference>
<comment type="cofactor">
    <cofactor evidence="1">
        <name>[2Fe-2S] cluster</name>
        <dbReference type="ChEBI" id="CHEBI:190135"/>
    </cofactor>
</comment>
<name>A0A6M0K038_9GAMM</name>
<dbReference type="RefSeq" id="WP_164452775.1">
    <property type="nucleotide sequence ID" value="NZ_JAAIJQ010000025.1"/>
</dbReference>
<dbReference type="InterPro" id="IPR012675">
    <property type="entry name" value="Beta-grasp_dom_sf"/>
</dbReference>
<dbReference type="InterPro" id="IPR036010">
    <property type="entry name" value="2Fe-2S_ferredoxin-like_sf"/>
</dbReference>
<comment type="caution">
    <text evidence="4">The sequence shown here is derived from an EMBL/GenBank/DDBJ whole genome shotgun (WGS) entry which is preliminary data.</text>
</comment>
<sequence length="342" mass="37566">MTVKIQLLPEGTTFEAEPGETILDAALRQGIGLPYGCRNGQCGSCAGHLVSGWIQYPSGLITALEGKKAGTCLTCQAVPTSDLVLEVAQRRVPAEIEIRTLPGRVERKEHLNHDVVRLLLKLPEQQRLQFLAGQYVELSLRDGRTRAFSIANAPHDDAFLELHIRQIAGGEVTRHIFEELAEKSILRIRGPLGDFYLREESQRPIIMVAGGTGFAPLKGMIEHAIEVGLKRPIHLYWGARSRRDLYFPDLPGQWAEKLPSFAFTPVLSEPDADWTGRTGWVHEAVLQDAGSLDAHEVYMAGPPAMIAAAETAFLAHGLDRNLLFADAFTYSRSPTGEAGDEA</sequence>
<dbReference type="InterPro" id="IPR039261">
    <property type="entry name" value="FNR_nucleotide-bd"/>
</dbReference>
<dbReference type="GO" id="GO:0016491">
    <property type="term" value="F:oxidoreductase activity"/>
    <property type="evidence" value="ECO:0007669"/>
    <property type="project" value="InterPro"/>
</dbReference>
<dbReference type="PRINTS" id="PR00371">
    <property type="entry name" value="FPNCR"/>
</dbReference>
<dbReference type="Gene3D" id="2.40.30.10">
    <property type="entry name" value="Translation factors"/>
    <property type="match status" value="1"/>
</dbReference>
<evidence type="ECO:0000313" key="4">
    <source>
        <dbReference type="EMBL" id="NEV62303.1"/>
    </source>
</evidence>
<dbReference type="Proteomes" id="UP000483379">
    <property type="component" value="Unassembled WGS sequence"/>
</dbReference>
<dbReference type="AlphaFoldDB" id="A0A6M0K038"/>
<gene>
    <name evidence="4" type="ORF">G3446_10445</name>
</gene>
<dbReference type="PANTHER" id="PTHR47354">
    <property type="entry name" value="NADH OXIDOREDUCTASE HCR"/>
    <property type="match status" value="1"/>
</dbReference>
<dbReference type="SUPFAM" id="SSF54292">
    <property type="entry name" value="2Fe-2S ferredoxin-like"/>
    <property type="match status" value="1"/>
</dbReference>
<dbReference type="InterPro" id="IPR050415">
    <property type="entry name" value="MRET"/>
</dbReference>
<dbReference type="InterPro" id="IPR006058">
    <property type="entry name" value="2Fe2S_fd_BS"/>
</dbReference>
<accession>A0A6M0K038</accession>
<keyword evidence="5" id="KW-1185">Reference proteome</keyword>
<dbReference type="InterPro" id="IPR001433">
    <property type="entry name" value="OxRdtase_FAD/NAD-bd"/>
</dbReference>
<organism evidence="4 5">
    <name type="scientific">Thiorhodococcus minor</name>
    <dbReference type="NCBI Taxonomy" id="57489"/>
    <lineage>
        <taxon>Bacteria</taxon>
        <taxon>Pseudomonadati</taxon>
        <taxon>Pseudomonadota</taxon>
        <taxon>Gammaproteobacteria</taxon>
        <taxon>Chromatiales</taxon>
        <taxon>Chromatiaceae</taxon>
        <taxon>Thiorhodococcus</taxon>
    </lineage>
</organism>
<dbReference type="InterPro" id="IPR008333">
    <property type="entry name" value="Cbr1-like_FAD-bd_dom"/>
</dbReference>
<feature type="domain" description="2Fe-2S ferredoxin-type" evidence="2">
    <location>
        <begin position="3"/>
        <end position="91"/>
    </location>
</feature>
<dbReference type="SUPFAM" id="SSF63380">
    <property type="entry name" value="Riboflavin synthase domain-like"/>
    <property type="match status" value="1"/>
</dbReference>
<dbReference type="PROSITE" id="PS51384">
    <property type="entry name" value="FAD_FR"/>
    <property type="match status" value="1"/>
</dbReference>
<dbReference type="PROSITE" id="PS51085">
    <property type="entry name" value="2FE2S_FER_2"/>
    <property type="match status" value="1"/>
</dbReference>
<dbReference type="PROSITE" id="PS00197">
    <property type="entry name" value="2FE2S_FER_1"/>
    <property type="match status" value="1"/>
</dbReference>
<dbReference type="GO" id="GO:0051537">
    <property type="term" value="F:2 iron, 2 sulfur cluster binding"/>
    <property type="evidence" value="ECO:0007669"/>
    <property type="project" value="InterPro"/>
</dbReference>